<protein>
    <recommendedName>
        <fullName evidence="8">DNA-directed RNA polymerase III subunit RPC4</fullName>
    </recommendedName>
</protein>
<evidence type="ECO:0000256" key="2">
    <source>
        <dbReference type="ARBA" id="ARBA00022478"/>
    </source>
</evidence>
<dbReference type="EMBL" id="PKFP01000003">
    <property type="protein sequence ID" value="PVH15288.1"/>
    <property type="molecule type" value="Genomic_DNA"/>
</dbReference>
<evidence type="ECO:0000313" key="6">
    <source>
        <dbReference type="EMBL" id="PVH15288.1"/>
    </source>
</evidence>
<feature type="compositionally biased region" description="Low complexity" evidence="5">
    <location>
        <begin position="171"/>
        <end position="191"/>
    </location>
</feature>
<feature type="compositionally biased region" description="Basic and acidic residues" evidence="5">
    <location>
        <begin position="29"/>
        <end position="47"/>
    </location>
</feature>
<keyword evidence="2" id="KW-0240">DNA-directed RNA polymerase</keyword>
<reference evidence="6 7" key="1">
    <citation type="submission" date="2017-12" db="EMBL/GenBank/DDBJ databases">
        <title>Genome Sequence of the Amphotericin B-resistant Candida duobushaemulonii strain, B09383.</title>
        <authorList>
            <person name="Chow N.A."/>
            <person name="Gade L."/>
            <person name="Batra D."/>
            <person name="Rowe L.A."/>
            <person name="Loparev V.N."/>
            <person name="Litvintseva A.P."/>
        </authorList>
    </citation>
    <scope>NUCLEOTIDE SEQUENCE [LARGE SCALE GENOMIC DNA]</scope>
    <source>
        <strain evidence="6 7">B09383</strain>
    </source>
</reference>
<keyword evidence="4" id="KW-0539">Nucleus</keyword>
<dbReference type="InterPro" id="IPR007811">
    <property type="entry name" value="RPC4"/>
</dbReference>
<evidence type="ECO:0000256" key="1">
    <source>
        <dbReference type="ARBA" id="ARBA00004123"/>
    </source>
</evidence>
<dbReference type="GO" id="GO:0003677">
    <property type="term" value="F:DNA binding"/>
    <property type="evidence" value="ECO:0007669"/>
    <property type="project" value="InterPro"/>
</dbReference>
<dbReference type="RefSeq" id="XP_025336228.1">
    <property type="nucleotide sequence ID" value="XM_025481610.1"/>
</dbReference>
<keyword evidence="7" id="KW-1185">Reference proteome</keyword>
<keyword evidence="3" id="KW-0804">Transcription</keyword>
<evidence type="ECO:0000313" key="7">
    <source>
        <dbReference type="Proteomes" id="UP000244406"/>
    </source>
</evidence>
<dbReference type="PANTHER" id="PTHR13408:SF0">
    <property type="entry name" value="DNA-DIRECTED RNA POLYMERASE III SUBUNIT RPC4"/>
    <property type="match status" value="1"/>
</dbReference>
<sequence>MSNRLDSLNPKKSGSKPALKFKPKVVARKSKEDREKNAPIVKTEEKPSPPPTRGRGGARGRGRGRGGAYVGTHLVSSGPLASSAVGSGPVATSKTGLTSDKIYGAGGKEQSDPLQNLKLKSRTQSDSVQGEDSDDEGGLTKINMSKEYQFDESETVLFPVRPYKDEEKAAAKAAIPLSSTVSASSSRAPSRTPKPELVKSESSEDIKIEATPGPVAERVGDTVENDEHDRLIDDQRAIVDLVTGKFAGLKAEDSGARAPDNYFMVHLPQISKDKENDEKMETDTTTSSLALPTLADFQGQIGQLNFHRSGKITMSIGANTTLNVAQGVPSSFLQELYVIEAADKPKDDDEEVLDERGQKIAGNVHRLGEVTAKLVATPEIR</sequence>
<dbReference type="PANTHER" id="PTHR13408">
    <property type="entry name" value="DNA-DIRECTED RNA POLYMERASE III"/>
    <property type="match status" value="1"/>
</dbReference>
<dbReference type="Proteomes" id="UP000244406">
    <property type="component" value="Unassembled WGS sequence"/>
</dbReference>
<comment type="subcellular location">
    <subcellularLocation>
        <location evidence="1">Nucleus</location>
    </subcellularLocation>
</comment>
<dbReference type="GO" id="GO:0042797">
    <property type="term" value="P:tRNA transcription by RNA polymerase III"/>
    <property type="evidence" value="ECO:0007669"/>
    <property type="project" value="TreeGrafter"/>
</dbReference>
<dbReference type="VEuPathDB" id="FungiDB:CXQ87_003126"/>
<accession>A0A2V1ABG7</accession>
<evidence type="ECO:0000256" key="5">
    <source>
        <dbReference type="SAM" id="MobiDB-lite"/>
    </source>
</evidence>
<name>A0A2V1ABG7_9ASCO</name>
<feature type="region of interest" description="Disordered" evidence="5">
    <location>
        <begin position="168"/>
        <end position="204"/>
    </location>
</feature>
<dbReference type="GeneID" id="37003126"/>
<evidence type="ECO:0000256" key="3">
    <source>
        <dbReference type="ARBA" id="ARBA00023163"/>
    </source>
</evidence>
<dbReference type="GO" id="GO:0005666">
    <property type="term" value="C:RNA polymerase III complex"/>
    <property type="evidence" value="ECO:0007669"/>
    <property type="project" value="InterPro"/>
</dbReference>
<gene>
    <name evidence="6" type="ORF">CXQ87_003126</name>
</gene>
<dbReference type="AlphaFoldDB" id="A0A2V1ABG7"/>
<feature type="region of interest" description="Disordered" evidence="5">
    <location>
        <begin position="1"/>
        <end position="146"/>
    </location>
</feature>
<organism evidence="6 7">
    <name type="scientific">Candidozyma duobushaemuli</name>
    <dbReference type="NCBI Taxonomy" id="1231522"/>
    <lineage>
        <taxon>Eukaryota</taxon>
        <taxon>Fungi</taxon>
        <taxon>Dikarya</taxon>
        <taxon>Ascomycota</taxon>
        <taxon>Saccharomycotina</taxon>
        <taxon>Pichiomycetes</taxon>
        <taxon>Metschnikowiaceae</taxon>
        <taxon>Candidozyma</taxon>
    </lineage>
</organism>
<proteinExistence type="predicted"/>
<feature type="compositionally biased region" description="Basic and acidic residues" evidence="5">
    <location>
        <begin position="193"/>
        <end position="204"/>
    </location>
</feature>
<dbReference type="Pfam" id="PF05132">
    <property type="entry name" value="RNA_pol_Rpc4"/>
    <property type="match status" value="1"/>
</dbReference>
<evidence type="ECO:0000256" key="4">
    <source>
        <dbReference type="ARBA" id="ARBA00023242"/>
    </source>
</evidence>
<comment type="caution">
    <text evidence="6">The sequence shown here is derived from an EMBL/GenBank/DDBJ whole genome shotgun (WGS) entry which is preliminary data.</text>
</comment>
<evidence type="ECO:0008006" key="8">
    <source>
        <dbReference type="Google" id="ProtNLM"/>
    </source>
</evidence>
<feature type="compositionally biased region" description="Basic residues" evidence="5">
    <location>
        <begin position="19"/>
        <end position="28"/>
    </location>
</feature>
<feature type="compositionally biased region" description="Polar residues" evidence="5">
    <location>
        <begin position="1"/>
        <end position="12"/>
    </location>
</feature>